<proteinExistence type="predicted"/>
<dbReference type="GO" id="GO:0016787">
    <property type="term" value="F:hydrolase activity"/>
    <property type="evidence" value="ECO:0007669"/>
    <property type="project" value="UniProtKB-KW"/>
</dbReference>
<dbReference type="PANTHER" id="PTHR36848">
    <property type="entry name" value="DNA-BINDING PROTEIN (PUTATIVE SECRETED PROTEIN)-RELATED"/>
    <property type="match status" value="1"/>
</dbReference>
<dbReference type="NCBIfam" id="NF045579">
    <property type="entry name" value="rhamnoside_JR"/>
    <property type="match status" value="1"/>
</dbReference>
<keyword evidence="1" id="KW-0378">Hydrolase</keyword>
<dbReference type="AlphaFoldDB" id="A0A564S8C6"/>
<dbReference type="Proteomes" id="UP000363661">
    <property type="component" value="Unassembled WGS sequence"/>
</dbReference>
<dbReference type="InterPro" id="IPR053161">
    <property type="entry name" value="Ulvan_degrading_GH"/>
</dbReference>
<evidence type="ECO:0000313" key="2">
    <source>
        <dbReference type="Proteomes" id="UP000363661"/>
    </source>
</evidence>
<reference evidence="1 2" key="1">
    <citation type="submission" date="2019-07" db="EMBL/GenBank/DDBJ databases">
        <authorList>
            <person name="Hibberd C M."/>
            <person name="Gehrig L. J."/>
            <person name="Chang H.-W."/>
            <person name="Venkatesh S."/>
        </authorList>
    </citation>
    <scope>NUCLEOTIDE SEQUENCE [LARGE SCALE GENOMIC DNA]</scope>
    <source>
        <strain evidence="1">Ruminococcus_torques_SSTS_Bg7063</strain>
    </source>
</reference>
<keyword evidence="2" id="KW-1185">Reference proteome</keyword>
<dbReference type="EMBL" id="CABHNA010000002">
    <property type="protein sequence ID" value="VUW91033.1"/>
    <property type="molecule type" value="Genomic_DNA"/>
</dbReference>
<dbReference type="SUPFAM" id="SSF49785">
    <property type="entry name" value="Galactose-binding domain-like"/>
    <property type="match status" value="1"/>
</dbReference>
<evidence type="ECO:0000313" key="1">
    <source>
        <dbReference type="EMBL" id="VUW91033.1"/>
    </source>
</evidence>
<organism evidence="1 2">
    <name type="scientific">[Ruminococcus] torques</name>
    <dbReference type="NCBI Taxonomy" id="33039"/>
    <lineage>
        <taxon>Bacteria</taxon>
        <taxon>Bacillati</taxon>
        <taxon>Bacillota</taxon>
        <taxon>Clostridia</taxon>
        <taxon>Lachnospirales</taxon>
        <taxon>Lachnospiraceae</taxon>
        <taxon>Mediterraneibacter</taxon>
    </lineage>
</organism>
<protein>
    <submittedName>
        <fullName evidence="1">Glycosyl hydrolases family 2, sugar binding domain</fullName>
    </submittedName>
</protein>
<sequence>MKNGLYPFFWQHGEEHAILSEYMDKIAESGMKGVCIEARPHPDFVGDQWWSDLDLILAKAKENEMKVWILDDSHFPTGYANGKVKECYPQYLKKYLDMRRYDVQGPMRQMRIDLKLLKGRPWDKPDPEQEILKVYMAKRISRYTEPGDPINAETLTDITECMDMEKRLLTLDVEDGAWSIFILYLTGKGGEEATKDYLNPLVKEATQVLIDEVYEPHYAHYKEMFGTLIEGFFSDEPRFGNVKGTEARIGSDMVLPWREGLEKELGFDAKYLPLLWVNANGAEAEIRYQYMDLITKLYRDNFTNVLSDWCHAHGVMYLGHTIEDNGAHARLGYGTGHYFRGQETMDYAGIDVIGGQIVPGMNYHHDAFNTGGSNGEFYHYALAKLASSAAHLDPLKNGNSMCEAFGAYGWNEGLKMMKWIADHLIVRGINHIVPHAFDPKKFPDFDCPPHFYAHGMNPQFRYFSTFSNYVNRLMELFRDGTHPAKVGVLYPAEQEWGGEYMPIEKPARALTEHQISFDIISLDYLAGAEVKEKQYAINGQNFEVMLVPYSTFLPQQGKELLGRLEQSGVRVIYLEKEIYNFDMQKELGQYQAVKFTNVYPELAVGEYMKNDVYCLMLFNENIGNTIDTEMTISDGNAVYRYDAFANTLTEVSQKSQLILQPYESVVFLQGEENQVKVIAEELEATFTEGFDRGSGKKSFDTDDRMEDRTDLLPEKWEVTFADSCSYPEFIETVPTEKLDLISSITGFENKSGTVRYEGTTKLEKKDIEGNIWLDLGNAYETAEVFVNENSVGVRICKPYRFELTGLLKEGENRLAIEVTNTLGTQMRDAISHYLPIEPFGAEGMVHLYIEKYMGK</sequence>
<dbReference type="PANTHER" id="PTHR36848:SF2">
    <property type="entry name" value="SECRETED PROTEIN"/>
    <property type="match status" value="1"/>
</dbReference>
<dbReference type="RefSeq" id="WP_144366142.1">
    <property type="nucleotide sequence ID" value="NZ_CABHNA010000002.1"/>
</dbReference>
<name>A0A564S8C6_9FIRM</name>
<gene>
    <name evidence="1" type="ORF">RTSSTS7063_00095</name>
</gene>
<accession>A0A564S8C6</accession>
<dbReference type="Gene3D" id="2.60.120.260">
    <property type="entry name" value="Galactose-binding domain-like"/>
    <property type="match status" value="1"/>
</dbReference>
<dbReference type="InterPro" id="IPR008979">
    <property type="entry name" value="Galactose-bd-like_sf"/>
</dbReference>